<dbReference type="STRING" id="504800.SAMN04488085_103453"/>
<dbReference type="Proteomes" id="UP000199152">
    <property type="component" value="Unassembled WGS sequence"/>
</dbReference>
<proteinExistence type="predicted"/>
<gene>
    <name evidence="1" type="ORF">SAMN04488085_103453</name>
</gene>
<sequence>MSACPHVDKPTCACRARVRAIGRLLDGLITLHRAAGNGEP</sequence>
<dbReference type="InParanoid" id="A0A1I4CDB3"/>
<dbReference type="EMBL" id="FOSW01000003">
    <property type="protein sequence ID" value="SFK79144.1"/>
    <property type="molecule type" value="Genomic_DNA"/>
</dbReference>
<organism evidence="1 2">
    <name type="scientific">Geodermatophilus ruber</name>
    <dbReference type="NCBI Taxonomy" id="504800"/>
    <lineage>
        <taxon>Bacteria</taxon>
        <taxon>Bacillati</taxon>
        <taxon>Actinomycetota</taxon>
        <taxon>Actinomycetes</taxon>
        <taxon>Geodermatophilales</taxon>
        <taxon>Geodermatophilaceae</taxon>
        <taxon>Geodermatophilus</taxon>
    </lineage>
</organism>
<protein>
    <submittedName>
        <fullName evidence="1">Uncharacterized protein</fullName>
    </submittedName>
</protein>
<name>A0A1I4CDB3_9ACTN</name>
<reference evidence="1 2" key="1">
    <citation type="submission" date="2016-10" db="EMBL/GenBank/DDBJ databases">
        <authorList>
            <person name="de Groot N.N."/>
        </authorList>
    </citation>
    <scope>NUCLEOTIDE SEQUENCE [LARGE SCALE GENOMIC DNA]</scope>
    <source>
        <strain evidence="1 2">DSM 45317</strain>
    </source>
</reference>
<dbReference type="AlphaFoldDB" id="A0A1I4CDB3"/>
<evidence type="ECO:0000313" key="2">
    <source>
        <dbReference type="Proteomes" id="UP000199152"/>
    </source>
</evidence>
<keyword evidence="2" id="KW-1185">Reference proteome</keyword>
<accession>A0A1I4CDB3</accession>
<evidence type="ECO:0000313" key="1">
    <source>
        <dbReference type="EMBL" id="SFK79144.1"/>
    </source>
</evidence>